<evidence type="ECO:0000313" key="10">
    <source>
        <dbReference type="Proteomes" id="UP000474957"/>
    </source>
</evidence>
<keyword evidence="3" id="KW-0813">Transport</keyword>
<dbReference type="InterPro" id="IPR002781">
    <property type="entry name" value="TM_pro_TauE-like"/>
</dbReference>
<evidence type="ECO:0000256" key="7">
    <source>
        <dbReference type="ARBA" id="ARBA00023136"/>
    </source>
</evidence>
<evidence type="ECO:0000256" key="2">
    <source>
        <dbReference type="ARBA" id="ARBA00009142"/>
    </source>
</evidence>
<dbReference type="EMBL" id="WIND01000001">
    <property type="protein sequence ID" value="MSU88135.1"/>
    <property type="molecule type" value="Genomic_DNA"/>
</dbReference>
<gene>
    <name evidence="9" type="ORF">GE300_00720</name>
</gene>
<keyword evidence="10" id="KW-1185">Reference proteome</keyword>
<evidence type="ECO:0000256" key="4">
    <source>
        <dbReference type="ARBA" id="ARBA00022475"/>
    </source>
</evidence>
<dbReference type="AlphaFoldDB" id="A0A6L5YWB8"/>
<protein>
    <recommendedName>
        <fullName evidence="8">Probable membrane transporter protein</fullName>
    </recommendedName>
</protein>
<evidence type="ECO:0000313" key="9">
    <source>
        <dbReference type="EMBL" id="MSU88135.1"/>
    </source>
</evidence>
<keyword evidence="4 8" id="KW-1003">Cell membrane</keyword>
<feature type="transmembrane region" description="Helical" evidence="8">
    <location>
        <begin position="178"/>
        <end position="200"/>
    </location>
</feature>
<comment type="similarity">
    <text evidence="2 8">Belongs to the 4-toluene sulfonate uptake permease (TSUP) (TC 2.A.102) family.</text>
</comment>
<dbReference type="PANTHER" id="PTHR30269">
    <property type="entry name" value="TRANSMEMBRANE PROTEIN YFCA"/>
    <property type="match status" value="1"/>
</dbReference>
<dbReference type="Proteomes" id="UP000474957">
    <property type="component" value="Unassembled WGS sequence"/>
</dbReference>
<keyword evidence="6 8" id="KW-1133">Transmembrane helix</keyword>
<comment type="caution">
    <text evidence="9">The sequence shown here is derived from an EMBL/GenBank/DDBJ whole genome shotgun (WGS) entry which is preliminary data.</text>
</comment>
<feature type="transmembrane region" description="Helical" evidence="8">
    <location>
        <begin position="82"/>
        <end position="100"/>
    </location>
</feature>
<evidence type="ECO:0000256" key="3">
    <source>
        <dbReference type="ARBA" id="ARBA00022448"/>
    </source>
</evidence>
<evidence type="ECO:0000256" key="5">
    <source>
        <dbReference type="ARBA" id="ARBA00022692"/>
    </source>
</evidence>
<feature type="transmembrane region" description="Helical" evidence="8">
    <location>
        <begin position="138"/>
        <end position="158"/>
    </location>
</feature>
<dbReference type="InterPro" id="IPR052017">
    <property type="entry name" value="TSUP"/>
</dbReference>
<evidence type="ECO:0000256" key="1">
    <source>
        <dbReference type="ARBA" id="ARBA00004651"/>
    </source>
</evidence>
<proteinExistence type="inferred from homology"/>
<keyword evidence="5 8" id="KW-0812">Transmembrane</keyword>
<keyword evidence="7 8" id="KW-0472">Membrane</keyword>
<organism evidence="9 10">
    <name type="scientific">Halovulum marinum</name>
    <dbReference type="NCBI Taxonomy" id="2662447"/>
    <lineage>
        <taxon>Bacteria</taxon>
        <taxon>Pseudomonadati</taxon>
        <taxon>Pseudomonadota</taxon>
        <taxon>Alphaproteobacteria</taxon>
        <taxon>Rhodobacterales</taxon>
        <taxon>Paracoccaceae</taxon>
        <taxon>Halovulum</taxon>
    </lineage>
</organism>
<evidence type="ECO:0000256" key="6">
    <source>
        <dbReference type="ARBA" id="ARBA00022989"/>
    </source>
</evidence>
<dbReference type="PANTHER" id="PTHR30269:SF32">
    <property type="entry name" value="MEMBRANE TRANSPORTER PROTEIN-RELATED"/>
    <property type="match status" value="1"/>
</dbReference>
<feature type="transmembrane region" description="Helical" evidence="8">
    <location>
        <begin position="32"/>
        <end position="61"/>
    </location>
</feature>
<feature type="transmembrane region" description="Helical" evidence="8">
    <location>
        <begin position="237"/>
        <end position="254"/>
    </location>
</feature>
<name>A0A6L5YWB8_9RHOB</name>
<dbReference type="RefSeq" id="WP_154443918.1">
    <property type="nucleotide sequence ID" value="NZ_WIND01000001.1"/>
</dbReference>
<accession>A0A6L5YWB8</accession>
<feature type="transmembrane region" description="Helical" evidence="8">
    <location>
        <begin position="106"/>
        <end position="126"/>
    </location>
</feature>
<evidence type="ECO:0000256" key="8">
    <source>
        <dbReference type="RuleBase" id="RU363041"/>
    </source>
</evidence>
<feature type="transmembrane region" description="Helical" evidence="8">
    <location>
        <begin position="7"/>
        <end position="26"/>
    </location>
</feature>
<sequence length="256" mass="27284">MEQLVAEYGIWTVAAAFAVFLFAGFVKGAVGFALPMVAISGVGSLMSAETALAALILPALVTNVQQSFRNGVTEAAGTLRKYWRLNLALFLLIGLFAQLVTLLSDAAYFMILGGMVTVAGSVQLAGWRPRFAARLTGLVEWLTGLVAGFFGGLAGVWGPPILLYLLARDTPKVELVRAQGISFMVGSFILTGAHLVSGVLNGRTLPFSVWLIVPAVAGMLAGQALQDRLDQDRFRRLTLFVLVLAGLNLLRRGLFG</sequence>
<feature type="transmembrane region" description="Helical" evidence="8">
    <location>
        <begin position="207"/>
        <end position="225"/>
    </location>
</feature>
<dbReference type="Pfam" id="PF01925">
    <property type="entry name" value="TauE"/>
    <property type="match status" value="1"/>
</dbReference>
<dbReference type="GO" id="GO:0005886">
    <property type="term" value="C:plasma membrane"/>
    <property type="evidence" value="ECO:0007669"/>
    <property type="project" value="UniProtKB-SubCell"/>
</dbReference>
<comment type="subcellular location">
    <subcellularLocation>
        <location evidence="1 8">Cell membrane</location>
        <topology evidence="1 8">Multi-pass membrane protein</topology>
    </subcellularLocation>
</comment>
<reference evidence="9 10" key="1">
    <citation type="submission" date="2019-10" db="EMBL/GenBank/DDBJ databases">
        <title>Cognatihalovulum marinum gen. nov. sp. nov., a new member of the family Rhodobacteraceae isolated from deep seawater of the Northwest Indian Ocean.</title>
        <authorList>
            <person name="Ruan C."/>
            <person name="Wang J."/>
            <person name="Zheng X."/>
            <person name="Song L."/>
            <person name="Zhu Y."/>
            <person name="Huang Y."/>
            <person name="Lu Z."/>
            <person name="Du W."/>
            <person name="Huang L."/>
            <person name="Dai X."/>
        </authorList>
    </citation>
    <scope>NUCLEOTIDE SEQUENCE [LARGE SCALE GENOMIC DNA]</scope>
    <source>
        <strain evidence="9 10">2CG4</strain>
    </source>
</reference>